<feature type="transmembrane region" description="Helical" evidence="7">
    <location>
        <begin position="258"/>
        <end position="280"/>
    </location>
</feature>
<keyword evidence="4 7" id="KW-1133">Transmembrane helix</keyword>
<accession>A0A7S2TU28</accession>
<feature type="transmembrane region" description="Helical" evidence="7">
    <location>
        <begin position="37"/>
        <end position="57"/>
    </location>
</feature>
<feature type="region of interest" description="Disordered" evidence="6">
    <location>
        <begin position="321"/>
        <end position="348"/>
    </location>
</feature>
<dbReference type="Pfam" id="PF01758">
    <property type="entry name" value="SBF"/>
    <property type="match status" value="1"/>
</dbReference>
<dbReference type="InterPro" id="IPR038770">
    <property type="entry name" value="Na+/solute_symporter_sf"/>
</dbReference>
<dbReference type="EMBL" id="HBHP01022227">
    <property type="protein sequence ID" value="CAD9769847.1"/>
    <property type="molecule type" value="Transcribed_RNA"/>
</dbReference>
<evidence type="ECO:0000313" key="8">
    <source>
        <dbReference type="EMBL" id="CAD9769847.1"/>
    </source>
</evidence>
<organism evidence="8">
    <name type="scientific">Lotharella oceanica</name>
    <dbReference type="NCBI Taxonomy" id="641309"/>
    <lineage>
        <taxon>Eukaryota</taxon>
        <taxon>Sar</taxon>
        <taxon>Rhizaria</taxon>
        <taxon>Cercozoa</taxon>
        <taxon>Chlorarachniophyceae</taxon>
        <taxon>Lotharella</taxon>
    </lineage>
</organism>
<dbReference type="InterPro" id="IPR002657">
    <property type="entry name" value="BilAc:Na_symport/Acr3"/>
</dbReference>
<dbReference type="PANTHER" id="PTHR10361:SF28">
    <property type="entry name" value="P3 PROTEIN-RELATED"/>
    <property type="match status" value="1"/>
</dbReference>
<evidence type="ECO:0000256" key="2">
    <source>
        <dbReference type="ARBA" id="ARBA00006528"/>
    </source>
</evidence>
<feature type="transmembrane region" description="Helical" evidence="7">
    <location>
        <begin position="96"/>
        <end position="120"/>
    </location>
</feature>
<evidence type="ECO:0000256" key="7">
    <source>
        <dbReference type="SAM" id="Phobius"/>
    </source>
</evidence>
<dbReference type="GO" id="GO:0016020">
    <property type="term" value="C:membrane"/>
    <property type="evidence" value="ECO:0007669"/>
    <property type="project" value="UniProtKB-SubCell"/>
</dbReference>
<dbReference type="Gene3D" id="1.20.1530.20">
    <property type="match status" value="1"/>
</dbReference>
<name>A0A7S2TU28_9EUKA</name>
<dbReference type="AlphaFoldDB" id="A0A7S2TU28"/>
<feature type="transmembrane region" description="Helical" evidence="7">
    <location>
        <begin position="167"/>
        <end position="185"/>
    </location>
</feature>
<comment type="subcellular location">
    <subcellularLocation>
        <location evidence="1">Membrane</location>
        <topology evidence="1">Multi-pass membrane protein</topology>
    </subcellularLocation>
</comment>
<sequence length="348" mass="37827">MDVLSIVLSLMLIVVGAGLGATIQYQEVLTCLKEKRIAATVGVLTQFGLMPLIAYFYANVFNFSDEHAIGLMLIASAPGGVTSNLITYWSGGDVMLSITMSAVSTILAFGMMPLLIEIYINTTFADGGLDIPYQWIFITLLLLIIPCAIGVWVRAKSEVWAKRMEKSGSVIGVIFLVIALIYGIYENKHLFNQSFGLWWSGCTLQLIGSTFAYFIAGCSGLGIRSRRTISIEAGIQNATLVITMVTNSFSDEDERTQVLVPVLIYSIAYFWNSVLTLGIFRAMGTPPDETDSEMEKGAQNGKILDGNSDNVNLQSVKVEMKEDSSLPRRVTDPTSLAGGSVPVDARVV</sequence>
<keyword evidence="5 7" id="KW-0472">Membrane</keyword>
<gene>
    <name evidence="8" type="ORF">LSP00402_LOCUS13830</name>
</gene>
<dbReference type="InterPro" id="IPR004710">
    <property type="entry name" value="Bilac:Na_transpt"/>
</dbReference>
<feature type="transmembrane region" description="Helical" evidence="7">
    <location>
        <begin position="132"/>
        <end position="155"/>
    </location>
</feature>
<keyword evidence="3 7" id="KW-0812">Transmembrane</keyword>
<evidence type="ECO:0000256" key="6">
    <source>
        <dbReference type="SAM" id="MobiDB-lite"/>
    </source>
</evidence>
<evidence type="ECO:0000256" key="4">
    <source>
        <dbReference type="ARBA" id="ARBA00022989"/>
    </source>
</evidence>
<feature type="transmembrane region" description="Helical" evidence="7">
    <location>
        <begin position="69"/>
        <end position="89"/>
    </location>
</feature>
<feature type="compositionally biased region" description="Basic and acidic residues" evidence="6">
    <location>
        <begin position="321"/>
        <end position="331"/>
    </location>
</feature>
<evidence type="ECO:0000256" key="1">
    <source>
        <dbReference type="ARBA" id="ARBA00004141"/>
    </source>
</evidence>
<protein>
    <submittedName>
        <fullName evidence="8">Uncharacterized protein</fullName>
    </submittedName>
</protein>
<proteinExistence type="inferred from homology"/>
<comment type="similarity">
    <text evidence="2">Belongs to the bile acid:sodium symporter (BASS) (TC 2.A.28) family.</text>
</comment>
<evidence type="ECO:0000256" key="3">
    <source>
        <dbReference type="ARBA" id="ARBA00022692"/>
    </source>
</evidence>
<dbReference type="PANTHER" id="PTHR10361">
    <property type="entry name" value="SODIUM-BILE ACID COTRANSPORTER"/>
    <property type="match status" value="1"/>
</dbReference>
<reference evidence="8" key="1">
    <citation type="submission" date="2021-01" db="EMBL/GenBank/DDBJ databases">
        <authorList>
            <person name="Corre E."/>
            <person name="Pelletier E."/>
            <person name="Niang G."/>
            <person name="Scheremetjew M."/>
            <person name="Finn R."/>
            <person name="Kale V."/>
            <person name="Holt S."/>
            <person name="Cochrane G."/>
            <person name="Meng A."/>
            <person name="Brown T."/>
            <person name="Cohen L."/>
        </authorList>
    </citation>
    <scope>NUCLEOTIDE SEQUENCE</scope>
    <source>
        <strain evidence="8">CCMP622</strain>
    </source>
</reference>
<feature type="transmembrane region" description="Helical" evidence="7">
    <location>
        <begin position="6"/>
        <end position="25"/>
    </location>
</feature>
<feature type="transmembrane region" description="Helical" evidence="7">
    <location>
        <begin position="197"/>
        <end position="216"/>
    </location>
</feature>
<evidence type="ECO:0000256" key="5">
    <source>
        <dbReference type="ARBA" id="ARBA00023136"/>
    </source>
</evidence>